<protein>
    <recommendedName>
        <fullName evidence="2">FAD-binding PCMH-type domain-containing protein</fullName>
    </recommendedName>
</protein>
<sequence>MNRVLEIDEDLAYAVVEPGVSFKDLYEAVQASGKKLWVDIPDLSWGSVIGNTLEHGNGFTLYSDHLAAQCGMEVVLADGSVVRTGTGAMTGSKTWHLSERGFGPSTDSLFMQSNMGIVTKMGYWLMPQPDAFKDCEIKVRRDIDLEALVEAFRPFMVDRTVSNWPMLYCPLSVIRGISVSLCTATGRSSSVTSSASARRSHPSPTPRSSATPSTLRR</sequence>
<dbReference type="InterPro" id="IPR006094">
    <property type="entry name" value="Oxid_FAD_bind_N"/>
</dbReference>
<dbReference type="PROSITE" id="PS51387">
    <property type="entry name" value="FAD_PCMH"/>
    <property type="match status" value="1"/>
</dbReference>
<name>A0ABN5VCE1_9ACTN</name>
<dbReference type="SUPFAM" id="SSF56176">
    <property type="entry name" value="FAD-binding/transporter-associated domain-like"/>
    <property type="match status" value="1"/>
</dbReference>
<reference evidence="3 4" key="1">
    <citation type="journal article" date="2010" name="ChemBioChem">
        <title>Cloning and characterization of the biosynthetic gene cluster of 16-membered macrolide antibiotic FD-891: involvement of a dual functional cytochrome P450 monooxygenase catalyzing epoxidation and hydroxylation.</title>
        <authorList>
            <person name="Kudo F."/>
            <person name="Motegi A."/>
            <person name="Mizoue K."/>
            <person name="Eguchi T."/>
        </authorList>
    </citation>
    <scope>NUCLEOTIDE SEQUENCE [LARGE SCALE GENOMIC DNA]</scope>
    <source>
        <strain evidence="3 4">A-8890</strain>
    </source>
</reference>
<proteinExistence type="predicted"/>
<dbReference type="Pfam" id="PF01565">
    <property type="entry name" value="FAD_binding_4"/>
    <property type="match status" value="1"/>
</dbReference>
<dbReference type="InterPro" id="IPR016169">
    <property type="entry name" value="FAD-bd_PCMH_sub2"/>
</dbReference>
<dbReference type="RefSeq" id="WP_286249586.1">
    <property type="nucleotide sequence ID" value="NZ_AP018448.1"/>
</dbReference>
<dbReference type="Gene3D" id="3.30.465.10">
    <property type="match status" value="1"/>
</dbReference>
<organism evidence="3 4">
    <name type="scientific">Streptomyces graminofaciens</name>
    <dbReference type="NCBI Taxonomy" id="68212"/>
    <lineage>
        <taxon>Bacteria</taxon>
        <taxon>Bacillati</taxon>
        <taxon>Actinomycetota</taxon>
        <taxon>Actinomycetes</taxon>
        <taxon>Kitasatosporales</taxon>
        <taxon>Streptomycetaceae</taxon>
        <taxon>Streptomyces</taxon>
    </lineage>
</organism>
<dbReference type="InterPro" id="IPR016166">
    <property type="entry name" value="FAD-bd_PCMH"/>
</dbReference>
<gene>
    <name evidence="3" type="ORF">SGFS_022430</name>
</gene>
<feature type="compositionally biased region" description="Low complexity" evidence="1">
    <location>
        <begin position="206"/>
        <end position="217"/>
    </location>
</feature>
<evidence type="ECO:0000313" key="4">
    <source>
        <dbReference type="Proteomes" id="UP001321542"/>
    </source>
</evidence>
<dbReference type="EMBL" id="AP018448">
    <property type="protein sequence ID" value="BBC30949.1"/>
    <property type="molecule type" value="Genomic_DNA"/>
</dbReference>
<reference evidence="3 4" key="2">
    <citation type="journal article" date="2023" name="ChemBioChem">
        <title>Acyltransferase Domain Exchange between Two Independent Type I Polyketide Synthases in the Same Producer Strain of Macrolide Antibiotics.</title>
        <authorList>
            <person name="Kudo F."/>
            <person name="Kishikawa K."/>
            <person name="Tsuboi K."/>
            <person name="Kido T."/>
            <person name="Usui T."/>
            <person name="Hashimoto J."/>
            <person name="Shin-Ya K."/>
            <person name="Miyanaga A."/>
            <person name="Eguchi T."/>
        </authorList>
    </citation>
    <scope>NUCLEOTIDE SEQUENCE [LARGE SCALE GENOMIC DNA]</scope>
    <source>
        <strain evidence="3 4">A-8890</strain>
    </source>
</reference>
<dbReference type="InterPro" id="IPR036318">
    <property type="entry name" value="FAD-bd_PCMH-like_sf"/>
</dbReference>
<dbReference type="Proteomes" id="UP001321542">
    <property type="component" value="Chromosome"/>
</dbReference>
<dbReference type="PANTHER" id="PTHR11748:SF114">
    <property type="entry name" value="ARYL-ALCOHOL OXIDASE VANILLYL-ALCOHOL OXIDASE (AFU_ORTHOLOGUE AFUA_3G09500)-RELATED"/>
    <property type="match status" value="1"/>
</dbReference>
<evidence type="ECO:0000313" key="3">
    <source>
        <dbReference type="EMBL" id="BBC30949.1"/>
    </source>
</evidence>
<evidence type="ECO:0000259" key="2">
    <source>
        <dbReference type="PROSITE" id="PS51387"/>
    </source>
</evidence>
<keyword evidence="4" id="KW-1185">Reference proteome</keyword>
<evidence type="ECO:0000256" key="1">
    <source>
        <dbReference type="SAM" id="MobiDB-lite"/>
    </source>
</evidence>
<feature type="region of interest" description="Disordered" evidence="1">
    <location>
        <begin position="191"/>
        <end position="217"/>
    </location>
</feature>
<dbReference type="PANTHER" id="PTHR11748">
    <property type="entry name" value="D-LACTATE DEHYDROGENASE"/>
    <property type="match status" value="1"/>
</dbReference>
<accession>A0ABN5VCE1</accession>
<feature type="domain" description="FAD-binding PCMH-type" evidence="2">
    <location>
        <begin position="1"/>
        <end position="128"/>
    </location>
</feature>